<name>A0A9W6SJR0_9ACTN</name>
<dbReference type="Proteomes" id="UP001165079">
    <property type="component" value="Unassembled WGS sequence"/>
</dbReference>
<organism evidence="1 2">
    <name type="scientific">Actinorhabdospora filicis</name>
    <dbReference type="NCBI Taxonomy" id="1785913"/>
    <lineage>
        <taxon>Bacteria</taxon>
        <taxon>Bacillati</taxon>
        <taxon>Actinomycetota</taxon>
        <taxon>Actinomycetes</taxon>
        <taxon>Micromonosporales</taxon>
        <taxon>Micromonosporaceae</taxon>
        <taxon>Actinorhabdospora</taxon>
    </lineage>
</organism>
<proteinExistence type="predicted"/>
<comment type="caution">
    <text evidence="1">The sequence shown here is derived from an EMBL/GenBank/DDBJ whole genome shotgun (WGS) entry which is preliminary data.</text>
</comment>
<dbReference type="EMBL" id="BSTX01000002">
    <property type="protein sequence ID" value="GLZ78310.1"/>
    <property type="molecule type" value="Genomic_DNA"/>
</dbReference>
<keyword evidence="2" id="KW-1185">Reference proteome</keyword>
<protein>
    <submittedName>
        <fullName evidence="1">Uncharacterized protein</fullName>
    </submittedName>
</protein>
<evidence type="ECO:0000313" key="1">
    <source>
        <dbReference type="EMBL" id="GLZ78310.1"/>
    </source>
</evidence>
<dbReference type="AlphaFoldDB" id="A0A9W6SJR0"/>
<evidence type="ECO:0000313" key="2">
    <source>
        <dbReference type="Proteomes" id="UP001165079"/>
    </source>
</evidence>
<accession>A0A9W6SJR0</accession>
<reference evidence="1" key="1">
    <citation type="submission" date="2023-03" db="EMBL/GenBank/DDBJ databases">
        <title>Actinorhabdospora filicis NBRC 111898.</title>
        <authorList>
            <person name="Ichikawa N."/>
            <person name="Sato H."/>
            <person name="Tonouchi N."/>
        </authorList>
    </citation>
    <scope>NUCLEOTIDE SEQUENCE</scope>
    <source>
        <strain evidence="1">NBRC 111898</strain>
    </source>
</reference>
<gene>
    <name evidence="1" type="ORF">Afil01_31170</name>
</gene>
<dbReference type="RefSeq" id="WP_285663469.1">
    <property type="nucleotide sequence ID" value="NZ_BSTX01000002.1"/>
</dbReference>
<sequence>MSDTPLHPWGGNLDVPLSVLPTGTGPGRSLPDALLDIYAPRAGIIIDTTALMLPVAAARGHRCFCLVADAQIADTENTLLRLPADARGWGQVRRVDTEYLPDAIAAFVCDVDLLTTTDTATLQPGWWPACRHALAPTGHVAVLSGTGSDTHALLVDNARTAGFGYQQHLIAVPAPTLDISTGAPGTPRHHRIHRDIFVFTPPRTRP</sequence>